<protein>
    <submittedName>
        <fullName evidence="2">Uncharacterized protein</fullName>
    </submittedName>
</protein>
<comment type="caution">
    <text evidence="2">The sequence shown here is derived from an EMBL/GenBank/DDBJ whole genome shotgun (WGS) entry which is preliminary data.</text>
</comment>
<accession>A0A7D9DW04</accession>
<keyword evidence="3" id="KW-1185">Reference proteome</keyword>
<name>A0A7D9DW04_PARCT</name>
<evidence type="ECO:0000256" key="1">
    <source>
        <dbReference type="SAM" id="MobiDB-lite"/>
    </source>
</evidence>
<feature type="region of interest" description="Disordered" evidence="1">
    <location>
        <begin position="48"/>
        <end position="67"/>
    </location>
</feature>
<evidence type="ECO:0000313" key="2">
    <source>
        <dbReference type="EMBL" id="CAB3994096.1"/>
    </source>
</evidence>
<evidence type="ECO:0000313" key="3">
    <source>
        <dbReference type="Proteomes" id="UP001152795"/>
    </source>
</evidence>
<organism evidence="2 3">
    <name type="scientific">Paramuricea clavata</name>
    <name type="common">Red gorgonian</name>
    <name type="synonym">Violescent sea-whip</name>
    <dbReference type="NCBI Taxonomy" id="317549"/>
    <lineage>
        <taxon>Eukaryota</taxon>
        <taxon>Metazoa</taxon>
        <taxon>Cnidaria</taxon>
        <taxon>Anthozoa</taxon>
        <taxon>Octocorallia</taxon>
        <taxon>Malacalcyonacea</taxon>
        <taxon>Plexauridae</taxon>
        <taxon>Paramuricea</taxon>
    </lineage>
</organism>
<proteinExistence type="predicted"/>
<gene>
    <name evidence="2" type="ORF">PACLA_8A083746</name>
</gene>
<reference evidence="2" key="1">
    <citation type="submission" date="2020-04" db="EMBL/GenBank/DDBJ databases">
        <authorList>
            <person name="Alioto T."/>
            <person name="Alioto T."/>
            <person name="Gomez Garrido J."/>
        </authorList>
    </citation>
    <scope>NUCLEOTIDE SEQUENCE</scope>
    <source>
        <strain evidence="2">A484AB</strain>
    </source>
</reference>
<sequence length="400" mass="46002">MERQWKSKSEFSISRNHGDRLYGVYKSPFFYFPEKSTSAFVTTMLDSSHHQNDADNGIPDIRDTGNRKKYETQDGFETGSSFEDKFNSCVGIKTFHTQTSRHAEPEVNALDYSEGWQERLLEKAKEMKAKHLARKRKVLQKRLVDEQTLEEKRCLVELYGSTGTRRNKSNKHEGINWDNNGSWLMGSDYESPTGSLHKDIGMGIYMDNHESQRVDGDTGYGYPGINTDKRHVSYGIDIEDRHKEDRTNMDNHGYQATQSDGKDLKRVGSSYENFRNNPVIIQPYRLEKFNSTKDEILLQRLNLDLDAADLPDQLRELIPRPKSAPSIPSKCRKYVLVATDSETTSCDRPAPTALEEMLMSQRFPKSNLGQLRSRSCSPLISEIRRPYSIQKMQNVNMSCK</sequence>
<dbReference type="EMBL" id="CACRXK020002390">
    <property type="protein sequence ID" value="CAB3994096.1"/>
    <property type="molecule type" value="Genomic_DNA"/>
</dbReference>
<dbReference type="AlphaFoldDB" id="A0A7D9DW04"/>
<dbReference type="Proteomes" id="UP001152795">
    <property type="component" value="Unassembled WGS sequence"/>
</dbReference>